<protein>
    <recommendedName>
        <fullName evidence="4">Transcriptional regulator</fullName>
    </recommendedName>
</protein>
<feature type="compositionally biased region" description="Low complexity" evidence="1">
    <location>
        <begin position="242"/>
        <end position="265"/>
    </location>
</feature>
<feature type="compositionally biased region" description="Low complexity" evidence="1">
    <location>
        <begin position="71"/>
        <end position="82"/>
    </location>
</feature>
<feature type="compositionally biased region" description="Low complexity" evidence="1">
    <location>
        <begin position="131"/>
        <end position="151"/>
    </location>
</feature>
<feature type="region of interest" description="Disordered" evidence="1">
    <location>
        <begin position="66"/>
        <end position="265"/>
    </location>
</feature>
<comment type="caution">
    <text evidence="2">The sequence shown here is derived from an EMBL/GenBank/DDBJ whole genome shotgun (WGS) entry which is preliminary data.</text>
</comment>
<sequence>MADFIAVIRRAVDGLSDNTPEMRVRVYERARSAVQRQLDNMKPRPADDVITRQLEKLDEAIASIEREFTGAPAAEPSAPTPEIVKDVAPPPAPPAREPEPEPTPAAKPEPAPQVAAPEPAEQTPPPFLMREPAPVVAEPIAAKAEPAFAPEPKFEPAPQPKADVTVPTPPEATSSAAEDDTMPPAAAETETPWQRERFDEPLGAREPSRPAERAWEPPAAPAWPPLEREAPLDRKDNRFSFDAQTAEPQATTTATATDVWTPVVTDNPFHEPAEIFTPSAEPDVLAKHDALLGITKPKPPAEAKSWWDDNEAPKQPTPLPSAARDASWDSFEAFVGERSGANPAGEIPAAATPRGRDGMSISDTPATPERNAPVAEERGEGRGKLVAGILAAVLVLAGTGYAGWRFSDTILGFINGTSSTSSQTASKSQPASTTTQPPASATKPAAGTTTPAATTAPAVTGPQKFTQRLMADGSEVDSGTSGEQVASAAQAEGKSVANQNEKPTPTPAQTPSTPATTPGTTPATTPATSQPETASAQQATPVKMFLYEERLGQASPTALEGTVTWSVKNDDQDGHKGKMIQGDISVPGRKMSAIFALRKNNDPTLPASHIIELTFSLPKDFEGRGIESVLRISMKDKEQEQGDALVAVPAKITDYFHMVALNAFADAVKNNLNLLKSRDWIDIPVTYSNGRRALLTLQKGPEGQKVFDEVISSWQANGDGAAPAATPPAQ</sequence>
<reference evidence="2 3" key="1">
    <citation type="submission" date="2024-06" db="EMBL/GenBank/DDBJ databases">
        <title>Genomic Encyclopedia of Type Strains, Phase IV (KMG-IV): sequencing the most valuable type-strain genomes for metagenomic binning, comparative biology and taxonomic classification.</title>
        <authorList>
            <person name="Goeker M."/>
        </authorList>
    </citation>
    <scope>NUCLEOTIDE SEQUENCE [LARGE SCALE GENOMIC DNA]</scope>
    <source>
        <strain evidence="2 3">DSM 29780</strain>
    </source>
</reference>
<gene>
    <name evidence="2" type="ORF">ABID16_003081</name>
</gene>
<feature type="compositionally biased region" description="Low complexity" evidence="1">
    <location>
        <begin position="507"/>
        <end position="536"/>
    </location>
</feature>
<feature type="compositionally biased region" description="Low complexity" evidence="1">
    <location>
        <begin position="418"/>
        <end position="462"/>
    </location>
</feature>
<proteinExistence type="predicted"/>
<keyword evidence="3" id="KW-1185">Reference proteome</keyword>
<evidence type="ECO:0000313" key="3">
    <source>
        <dbReference type="Proteomes" id="UP001549047"/>
    </source>
</evidence>
<evidence type="ECO:0000313" key="2">
    <source>
        <dbReference type="EMBL" id="MET3614744.1"/>
    </source>
</evidence>
<organism evidence="2 3">
    <name type="scientific">Rhizobium aquaticum</name>
    <dbReference type="NCBI Taxonomy" id="1549636"/>
    <lineage>
        <taxon>Bacteria</taxon>
        <taxon>Pseudomonadati</taxon>
        <taxon>Pseudomonadota</taxon>
        <taxon>Alphaproteobacteria</taxon>
        <taxon>Hyphomicrobiales</taxon>
        <taxon>Rhizobiaceae</taxon>
        <taxon>Rhizobium/Agrobacterium group</taxon>
        <taxon>Rhizobium</taxon>
    </lineage>
</organism>
<feature type="compositionally biased region" description="Pro residues" evidence="1">
    <location>
        <begin position="88"/>
        <end position="111"/>
    </location>
</feature>
<name>A0ABV2J1V5_9HYPH</name>
<feature type="compositionally biased region" description="Basic and acidic residues" evidence="1">
    <location>
        <begin position="193"/>
        <end position="215"/>
    </location>
</feature>
<feature type="compositionally biased region" description="Low complexity" evidence="1">
    <location>
        <begin position="112"/>
        <end position="121"/>
    </location>
</feature>
<evidence type="ECO:0008006" key="4">
    <source>
        <dbReference type="Google" id="ProtNLM"/>
    </source>
</evidence>
<dbReference type="EMBL" id="JBEPMB010000004">
    <property type="protein sequence ID" value="MET3614744.1"/>
    <property type="molecule type" value="Genomic_DNA"/>
</dbReference>
<evidence type="ECO:0000256" key="1">
    <source>
        <dbReference type="SAM" id="MobiDB-lite"/>
    </source>
</evidence>
<dbReference type="RefSeq" id="WP_354557218.1">
    <property type="nucleotide sequence ID" value="NZ_JBEPMB010000004.1"/>
</dbReference>
<feature type="compositionally biased region" description="Basic and acidic residues" evidence="1">
    <location>
        <begin position="226"/>
        <end position="239"/>
    </location>
</feature>
<accession>A0ABV2J1V5</accession>
<dbReference type="PRINTS" id="PR01217">
    <property type="entry name" value="PRICHEXTENSN"/>
</dbReference>
<feature type="region of interest" description="Disordered" evidence="1">
    <location>
        <begin position="418"/>
        <end position="538"/>
    </location>
</feature>
<feature type="region of interest" description="Disordered" evidence="1">
    <location>
        <begin position="338"/>
        <end position="379"/>
    </location>
</feature>
<feature type="region of interest" description="Disordered" evidence="1">
    <location>
        <begin position="295"/>
        <end position="324"/>
    </location>
</feature>
<dbReference type="Proteomes" id="UP001549047">
    <property type="component" value="Unassembled WGS sequence"/>
</dbReference>